<feature type="domain" description="Glutamate-ammonia ligase adenylyltransferase repeated" evidence="8">
    <location>
        <begin position="590"/>
        <end position="840"/>
    </location>
</feature>
<dbReference type="FunFam" id="3.30.460.10:FF:000009">
    <property type="entry name" value="Bifunctional glutamine synthetase adenylyltransferase/adenylyl-removing enzyme"/>
    <property type="match status" value="1"/>
</dbReference>
<sequence>MTALSSLIEQKLTALGSILCQSFPETDIHVITQQIQQYQQEKSHPIGRLGYAVAMSEFVEKVLQKQPHLLAQWWEKSPTFAECEQYSARLNNQLANISDEAAFYKTLRIFRNMEMAKLSFCQSLNLATVEEIFIRLSQLAENLIIAARDWLYRQACEEMGTPLDEQGKAQPLYILGMGKLGGFELNFSSDIDLIFTYPTQGETNIEGSRARKPVDNAKFFTRLGQRLISALDDFTVDGFVYRVDMRLRPFGENGALALSFAAMEQYYQDQGRDWERYAMIKGRILGAQSDDPNIAYLEKMLRPFVYRRYIDFSVIQSLREMKGKIEREVRRRGLKENIKLGAGGIREVEFIAQVFQLIRGGREIALQQQGLLHILPKITQLGLITPTQYQHLRESYLFLRRVENILQAINDQQTQTLPSHEIDQWRLIEACRHFICLDEQNQQIERHYIIKNWQDFHRTLQQMQEKVRAVFNQLIGEETEENREKENQWLDFLEADFDDIAQMLQESDILPEDIDEILNKLGQFKENLHRRVIGNRGREVLAQLMPTVFSLIFKQENYRTLLPRILHLIEKISSRTTYLELLLENPQALRQVIELSAQSQLIADQLAQHPILLDELLNTESLRHPLPFTQYADELQQYLLRLPQDDEEQFINALRQFKQATLLRVAAADILGALPVMKVSDHLTYLAEAIIQSVVNLAWKQVSARFGVPQHLQHGEKNFLVVGYGKLGGIELGYKSDLDLVFLYEAVEGQTAGGRKIIDNNQFYLKLAQKIVSIFSLNTSAGVLYDIDMRLRPSGEAGLLGCSLSAFENYQLNEAWTWEKQALVRARPVFGETSLREKFEIIRQRVLSTPRDGATLKQEVSAMREKMFTHLSHSQDNEFNIKTDRGGITDIEFIAQYLMLAYAPQNPTLTKWSDNVRIFESMAKAGIIHQSDATQLKQCYVDLRNKIHHLNLLGKNAVVSNDELIPERIFIKQFWDKLFH</sequence>
<dbReference type="GO" id="GO:0005829">
    <property type="term" value="C:cytosol"/>
    <property type="evidence" value="ECO:0007669"/>
    <property type="project" value="TreeGrafter"/>
</dbReference>
<dbReference type="NCBIfam" id="NF008292">
    <property type="entry name" value="PRK11072.1"/>
    <property type="match status" value="1"/>
</dbReference>
<dbReference type="GO" id="GO:0005524">
    <property type="term" value="F:ATP binding"/>
    <property type="evidence" value="ECO:0007669"/>
    <property type="project" value="UniProtKB-UniRule"/>
</dbReference>
<dbReference type="RefSeq" id="WP_077427262.1">
    <property type="nucleotide sequence ID" value="NZ_MLHH01000012.1"/>
</dbReference>
<dbReference type="STRING" id="1908258.BKK48_06095"/>
<dbReference type="Proteomes" id="UP000189437">
    <property type="component" value="Unassembled WGS sequence"/>
</dbReference>
<organism evidence="10 11">
    <name type="scientific">Rodentibacter heidelbergensis</name>
    <dbReference type="NCBI Taxonomy" id="1908258"/>
    <lineage>
        <taxon>Bacteria</taxon>
        <taxon>Pseudomonadati</taxon>
        <taxon>Pseudomonadota</taxon>
        <taxon>Gammaproteobacteria</taxon>
        <taxon>Pasteurellales</taxon>
        <taxon>Pasteurellaceae</taxon>
        <taxon>Rodentibacter</taxon>
    </lineage>
</organism>
<dbReference type="InterPro" id="IPR023057">
    <property type="entry name" value="GlnE"/>
</dbReference>
<dbReference type="EMBL" id="MLHH01000012">
    <property type="protein sequence ID" value="OOF36323.1"/>
    <property type="molecule type" value="Genomic_DNA"/>
</dbReference>
<dbReference type="Gene3D" id="1.10.4050.10">
    <property type="entry name" value="Glutamine synthase adenylyltransferase GlnE"/>
    <property type="match status" value="1"/>
</dbReference>
<dbReference type="InterPro" id="IPR013546">
    <property type="entry name" value="PII_UdlTrfase/GS_AdlTrfase"/>
</dbReference>
<proteinExistence type="inferred from homology"/>
<feature type="domain" description="Glutamate-ammonia ligase adenylyltransferase repeated" evidence="8">
    <location>
        <begin position="48"/>
        <end position="295"/>
    </location>
</feature>
<comment type="catalytic activity">
    <reaction evidence="7">
        <text>[glutamine synthetase]-L-tyrosine + ATP = [glutamine synthetase]-O(4)-(5'-adenylyl)-L-tyrosine + diphosphate</text>
        <dbReference type="Rhea" id="RHEA:18589"/>
        <dbReference type="Rhea" id="RHEA-COMP:10660"/>
        <dbReference type="Rhea" id="RHEA-COMP:10661"/>
        <dbReference type="ChEBI" id="CHEBI:30616"/>
        <dbReference type="ChEBI" id="CHEBI:33019"/>
        <dbReference type="ChEBI" id="CHEBI:46858"/>
        <dbReference type="ChEBI" id="CHEBI:83624"/>
        <dbReference type="EC" id="2.7.7.42"/>
    </reaction>
</comment>
<comment type="cofactor">
    <cofactor evidence="7">
        <name>Mg(2+)</name>
        <dbReference type="ChEBI" id="CHEBI:18420"/>
    </cofactor>
</comment>
<evidence type="ECO:0000256" key="3">
    <source>
        <dbReference type="ARBA" id="ARBA00022741"/>
    </source>
</evidence>
<dbReference type="GO" id="GO:0047388">
    <property type="term" value="F:[glutamine synthetase]-adenylyl-L-tyrosine phosphorylase activity"/>
    <property type="evidence" value="ECO:0007669"/>
    <property type="project" value="UniProtKB-EC"/>
</dbReference>
<keyword evidence="2 7" id="KW-0548">Nucleotidyltransferase</keyword>
<evidence type="ECO:0000256" key="5">
    <source>
        <dbReference type="ARBA" id="ARBA00022842"/>
    </source>
</evidence>
<comment type="catalytic activity">
    <reaction evidence="7">
        <text>[glutamine synthetase]-O(4)-(5'-adenylyl)-L-tyrosine + phosphate = [glutamine synthetase]-L-tyrosine + ADP</text>
        <dbReference type="Rhea" id="RHEA:43716"/>
        <dbReference type="Rhea" id="RHEA-COMP:10660"/>
        <dbReference type="Rhea" id="RHEA-COMP:10661"/>
        <dbReference type="ChEBI" id="CHEBI:43474"/>
        <dbReference type="ChEBI" id="CHEBI:46858"/>
        <dbReference type="ChEBI" id="CHEBI:83624"/>
        <dbReference type="ChEBI" id="CHEBI:456216"/>
        <dbReference type="EC" id="2.7.7.89"/>
    </reaction>
</comment>
<dbReference type="SUPFAM" id="SSF81301">
    <property type="entry name" value="Nucleotidyltransferase"/>
    <property type="match status" value="2"/>
</dbReference>
<dbReference type="HAMAP" id="MF_00802">
    <property type="entry name" value="GlnE"/>
    <property type="match status" value="1"/>
</dbReference>
<evidence type="ECO:0000259" key="8">
    <source>
        <dbReference type="Pfam" id="PF03710"/>
    </source>
</evidence>
<dbReference type="PANTHER" id="PTHR30621">
    <property type="entry name" value="GLUTAMINE SYNTHETASE ADENYLYLTRANSFERASE"/>
    <property type="match status" value="1"/>
</dbReference>
<dbReference type="GO" id="GO:0000820">
    <property type="term" value="P:regulation of glutamine family amino acid metabolic process"/>
    <property type="evidence" value="ECO:0007669"/>
    <property type="project" value="UniProtKB-UniRule"/>
</dbReference>
<dbReference type="Gene3D" id="3.30.460.10">
    <property type="entry name" value="Beta Polymerase, domain 2"/>
    <property type="match status" value="2"/>
</dbReference>
<feature type="domain" description="PII-uridylyltransferase/Glutamine-synthetase adenylyltransferase" evidence="9">
    <location>
        <begin position="863"/>
        <end position="955"/>
    </location>
</feature>
<evidence type="ECO:0000256" key="6">
    <source>
        <dbReference type="ARBA" id="ARBA00023268"/>
    </source>
</evidence>
<dbReference type="SUPFAM" id="SSF81593">
    <property type="entry name" value="Nucleotidyltransferase substrate binding subunit/domain"/>
    <property type="match status" value="2"/>
</dbReference>
<dbReference type="InterPro" id="IPR005190">
    <property type="entry name" value="GlnE_rpt_dom"/>
</dbReference>
<dbReference type="AlphaFoldDB" id="A0A1V3I8I5"/>
<dbReference type="PANTHER" id="PTHR30621:SF0">
    <property type="entry name" value="BIFUNCTIONAL GLUTAMINE SYNTHETASE ADENYLYLTRANSFERASE_ADENYLYL-REMOVING ENZYME"/>
    <property type="match status" value="1"/>
</dbReference>
<gene>
    <name evidence="7" type="primary">glnE</name>
    <name evidence="10" type="ORF">BKK48_06095</name>
</gene>
<evidence type="ECO:0000313" key="11">
    <source>
        <dbReference type="Proteomes" id="UP000189437"/>
    </source>
</evidence>
<dbReference type="OrthoDB" id="9759366at2"/>
<dbReference type="EC" id="2.7.7.42" evidence="7"/>
<evidence type="ECO:0000256" key="2">
    <source>
        <dbReference type="ARBA" id="ARBA00022695"/>
    </source>
</evidence>
<keyword evidence="6 7" id="KW-0511">Multifunctional enzyme</keyword>
<dbReference type="GO" id="GO:0008882">
    <property type="term" value="F:[glutamate-ammonia-ligase] adenylyltransferase activity"/>
    <property type="evidence" value="ECO:0007669"/>
    <property type="project" value="UniProtKB-UniRule"/>
</dbReference>
<dbReference type="Gene3D" id="1.20.120.1510">
    <property type="match status" value="1"/>
</dbReference>
<comment type="similarity">
    <text evidence="7">Belongs to the GlnE family.</text>
</comment>
<feature type="region of interest" description="Adenylyl removase" evidence="7">
    <location>
        <begin position="1"/>
        <end position="479"/>
    </location>
</feature>
<dbReference type="CDD" id="cd05401">
    <property type="entry name" value="NT_GlnE_GlnD_like"/>
    <property type="match status" value="2"/>
</dbReference>
<comment type="caution">
    <text evidence="10">The sequence shown here is derived from an EMBL/GenBank/DDBJ whole genome shotgun (WGS) entry which is preliminary data.</text>
</comment>
<evidence type="ECO:0000259" key="9">
    <source>
        <dbReference type="Pfam" id="PF08335"/>
    </source>
</evidence>
<dbReference type="Pfam" id="PF08335">
    <property type="entry name" value="GlnD_UR_UTase"/>
    <property type="match status" value="2"/>
</dbReference>
<evidence type="ECO:0000313" key="10">
    <source>
        <dbReference type="EMBL" id="OOF36323.1"/>
    </source>
</evidence>
<comment type="function">
    <text evidence="7">Involved in the regulation of glutamine synthetase GlnA, a key enzyme in the process to assimilate ammonia. When cellular nitrogen levels are high, the C-terminal adenylyl transferase (AT) inactivates GlnA by covalent transfer of an adenylyl group from ATP to specific tyrosine residue of GlnA, thus reducing its activity. Conversely, when nitrogen levels are low, the N-terminal adenylyl removase (AR) activates GlnA by removing the adenylyl group by phosphorolysis, increasing its activity. The regulatory region of GlnE binds the signal transduction protein PII (GlnB) which indicates the nitrogen status of the cell.</text>
</comment>
<keyword evidence="5 7" id="KW-0460">Magnesium</keyword>
<keyword evidence="4 7" id="KW-0067">ATP-binding</keyword>
<feature type="region of interest" description="Adenylyl transferase" evidence="7">
    <location>
        <begin position="488"/>
        <end position="980"/>
    </location>
</feature>
<dbReference type="FunFam" id="3.30.460.10:FF:000014">
    <property type="entry name" value="Bifunctional glutamine synthetase adenylyltransferase/adenylyl-removing enzyme"/>
    <property type="match status" value="1"/>
</dbReference>
<dbReference type="EC" id="2.7.7.89" evidence="7"/>
<dbReference type="Pfam" id="PF03710">
    <property type="entry name" value="GlnE"/>
    <property type="match status" value="2"/>
</dbReference>
<keyword evidence="11" id="KW-1185">Reference proteome</keyword>
<evidence type="ECO:0000256" key="1">
    <source>
        <dbReference type="ARBA" id="ARBA00022679"/>
    </source>
</evidence>
<evidence type="ECO:0000256" key="4">
    <source>
        <dbReference type="ARBA" id="ARBA00022840"/>
    </source>
</evidence>
<name>A0A1V3I8I5_9PAST</name>
<keyword evidence="1 7" id="KW-0808">Transferase</keyword>
<accession>A0A1V3I8I5</accession>
<evidence type="ECO:0000256" key="7">
    <source>
        <dbReference type="HAMAP-Rule" id="MF_00802"/>
    </source>
</evidence>
<dbReference type="InterPro" id="IPR043519">
    <property type="entry name" value="NT_sf"/>
</dbReference>
<feature type="domain" description="PII-uridylyltransferase/Glutamine-synthetase adenylyltransferase" evidence="9">
    <location>
        <begin position="319"/>
        <end position="475"/>
    </location>
</feature>
<dbReference type="FunFam" id="1.20.120.330:FF:000005">
    <property type="entry name" value="Bifunctional glutamine synthetase adenylyltransferase/adenylyl-removing enzyme"/>
    <property type="match status" value="1"/>
</dbReference>
<reference evidence="10 11" key="1">
    <citation type="submission" date="2016-10" db="EMBL/GenBank/DDBJ databases">
        <title>Rodentibacter gen. nov. and new species.</title>
        <authorList>
            <person name="Christensen H."/>
        </authorList>
    </citation>
    <scope>NUCLEOTIDE SEQUENCE [LARGE SCALE GENOMIC DNA]</scope>
    <source>
        <strain evidence="10 11">Ac69</strain>
    </source>
</reference>
<dbReference type="Gene3D" id="1.20.120.330">
    <property type="entry name" value="Nucleotidyltransferases domain 2"/>
    <property type="match status" value="2"/>
</dbReference>
<dbReference type="GO" id="GO:0000287">
    <property type="term" value="F:magnesium ion binding"/>
    <property type="evidence" value="ECO:0007669"/>
    <property type="project" value="UniProtKB-UniRule"/>
</dbReference>
<keyword evidence="3 7" id="KW-0547">Nucleotide-binding</keyword>
<protein>
    <recommendedName>
        <fullName evidence="7">Bifunctional glutamine synthetase adenylyltransferase/adenylyl-removing enzyme</fullName>
    </recommendedName>
    <alternativeName>
        <fullName evidence="7">ATP:glutamine synthetase adenylyltransferase</fullName>
    </alternativeName>
    <alternativeName>
        <fullName evidence="7">ATase</fullName>
    </alternativeName>
    <domain>
        <recommendedName>
            <fullName evidence="7">Glutamine synthetase adenylyl-L-tyrosine phosphorylase</fullName>
            <ecNumber evidence="7">2.7.7.89</ecNumber>
        </recommendedName>
        <alternativeName>
            <fullName evidence="7">Adenylyl removase</fullName>
            <shortName evidence="7">AR</shortName>
            <shortName evidence="7">AT-N</shortName>
        </alternativeName>
    </domain>
    <domain>
        <recommendedName>
            <fullName evidence="7">Glutamine synthetase adenylyl transferase</fullName>
            <ecNumber evidence="7">2.7.7.42</ecNumber>
        </recommendedName>
        <alternativeName>
            <fullName evidence="7">Adenylyl transferase</fullName>
            <shortName evidence="7">AT</shortName>
            <shortName evidence="7">AT-C</shortName>
        </alternativeName>
    </domain>
</protein>